<evidence type="ECO:0000256" key="6">
    <source>
        <dbReference type="ARBA" id="ARBA00022694"/>
    </source>
</evidence>
<evidence type="ECO:0000256" key="10">
    <source>
        <dbReference type="ARBA" id="ARBA00033765"/>
    </source>
</evidence>
<reference evidence="19 20" key="1">
    <citation type="submission" date="2017-01" db="EMBL/GenBank/DDBJ databases">
        <authorList>
            <person name="Mah S.A."/>
            <person name="Swanson W.J."/>
            <person name="Moy G.W."/>
            <person name="Vacquier V.D."/>
        </authorList>
    </citation>
    <scope>NUCLEOTIDE SEQUENCE [LARGE SCALE GENOMIC DNA]</scope>
    <source>
        <strain evidence="19 20">DSM 11589</strain>
    </source>
</reference>
<evidence type="ECO:0000256" key="1">
    <source>
        <dbReference type="ARBA" id="ARBA00003234"/>
    </source>
</evidence>
<dbReference type="Pfam" id="PF00919">
    <property type="entry name" value="UPF0004"/>
    <property type="match status" value="1"/>
</dbReference>
<comment type="catalytic activity">
    <reaction evidence="13">
        <text>N(6)-dimethylallyladenosine(37) in tRNA + (sulfur carrier)-SH + AH2 + 2 S-adenosyl-L-methionine = 2-methylsulfanyl-N(6)-dimethylallyladenosine(37) in tRNA + (sulfur carrier)-H + 5'-deoxyadenosine + L-methionine + A + S-adenosyl-L-homocysteine + 2 H(+)</text>
        <dbReference type="Rhea" id="RHEA:37067"/>
        <dbReference type="Rhea" id="RHEA-COMP:10375"/>
        <dbReference type="Rhea" id="RHEA-COMP:10376"/>
        <dbReference type="Rhea" id="RHEA-COMP:14737"/>
        <dbReference type="Rhea" id="RHEA-COMP:14739"/>
        <dbReference type="ChEBI" id="CHEBI:13193"/>
        <dbReference type="ChEBI" id="CHEBI:15378"/>
        <dbReference type="ChEBI" id="CHEBI:17319"/>
        <dbReference type="ChEBI" id="CHEBI:17499"/>
        <dbReference type="ChEBI" id="CHEBI:29917"/>
        <dbReference type="ChEBI" id="CHEBI:57844"/>
        <dbReference type="ChEBI" id="CHEBI:57856"/>
        <dbReference type="ChEBI" id="CHEBI:59789"/>
        <dbReference type="ChEBI" id="CHEBI:64428"/>
        <dbReference type="ChEBI" id="CHEBI:74415"/>
        <dbReference type="ChEBI" id="CHEBI:74417"/>
        <dbReference type="EC" id="2.8.4.3"/>
    </reaction>
    <physiologicalReaction direction="left-to-right" evidence="13">
        <dbReference type="Rhea" id="RHEA:37068"/>
    </physiologicalReaction>
</comment>
<feature type="binding site" evidence="14">
    <location>
        <position position="204"/>
    </location>
    <ligand>
        <name>[4Fe-4S] cluster</name>
        <dbReference type="ChEBI" id="CHEBI:49883"/>
        <label>2</label>
        <note>4Fe-4S-S-AdoMet</note>
    </ligand>
</feature>
<dbReference type="InterPro" id="IPR038135">
    <property type="entry name" value="Methylthiotransferase_N_sf"/>
</dbReference>
<comment type="catalytic activity">
    <reaction evidence="12">
        <text>2-thio-N(6)-dimethylallyladenosine(37) in tRNA + S-adenosyl-L-methionine = 2-methylsulfanyl-N(6)-dimethylallyladenosine(37) in tRNA + S-adenosyl-L-homocysteine + H(+)</text>
        <dbReference type="Rhea" id="RHEA:37063"/>
        <dbReference type="Rhea" id="RHEA-COMP:10376"/>
        <dbReference type="Rhea" id="RHEA-COMP:10377"/>
        <dbReference type="ChEBI" id="CHEBI:15378"/>
        <dbReference type="ChEBI" id="CHEBI:57856"/>
        <dbReference type="ChEBI" id="CHEBI:59789"/>
        <dbReference type="ChEBI" id="CHEBI:74416"/>
        <dbReference type="ChEBI" id="CHEBI:74417"/>
    </reaction>
    <physiologicalReaction direction="left-to-right" evidence="12">
        <dbReference type="Rhea" id="RHEA:37064"/>
    </physiologicalReaction>
</comment>
<dbReference type="PROSITE" id="PS01278">
    <property type="entry name" value="MTTASE_RADICAL"/>
    <property type="match status" value="1"/>
</dbReference>
<evidence type="ECO:0000313" key="19">
    <source>
        <dbReference type="EMBL" id="SIS50912.1"/>
    </source>
</evidence>
<feature type="compositionally biased region" description="Low complexity" evidence="15">
    <location>
        <begin position="1"/>
        <end position="12"/>
    </location>
</feature>
<dbReference type="InterPro" id="IPR023404">
    <property type="entry name" value="rSAM_horseshoe"/>
</dbReference>
<dbReference type="STRING" id="80876.SAMN05421779_102400"/>
<dbReference type="NCBIfam" id="TIGR00089">
    <property type="entry name" value="MiaB/RimO family radical SAM methylthiotransferase"/>
    <property type="match status" value="1"/>
</dbReference>
<evidence type="ECO:0000256" key="15">
    <source>
        <dbReference type="SAM" id="MobiDB-lite"/>
    </source>
</evidence>
<dbReference type="EC" id="2.8.4.3" evidence="10 14"/>
<dbReference type="GO" id="GO:0005829">
    <property type="term" value="C:cytosol"/>
    <property type="evidence" value="ECO:0007669"/>
    <property type="project" value="TreeGrafter"/>
</dbReference>
<dbReference type="GO" id="GO:0035597">
    <property type="term" value="F:tRNA-2-methylthio-N(6)-dimethylallyladenosine(37) synthase activity"/>
    <property type="evidence" value="ECO:0007669"/>
    <property type="project" value="UniProtKB-EC"/>
</dbReference>
<evidence type="ECO:0000256" key="4">
    <source>
        <dbReference type="ARBA" id="ARBA00022679"/>
    </source>
</evidence>
<dbReference type="FunFam" id="3.40.50.12160:FF:000001">
    <property type="entry name" value="tRNA-2-methylthio-N(6)-dimethylallyladenosine synthase"/>
    <property type="match status" value="1"/>
</dbReference>
<evidence type="ECO:0000313" key="20">
    <source>
        <dbReference type="Proteomes" id="UP000185678"/>
    </source>
</evidence>
<comment type="similarity">
    <text evidence="14">Belongs to the methylthiotransferase family. MiaB subfamily.</text>
</comment>
<feature type="compositionally biased region" description="Polar residues" evidence="15">
    <location>
        <begin position="16"/>
        <end position="25"/>
    </location>
</feature>
<keyword evidence="7 14" id="KW-0479">Metal-binding</keyword>
<comment type="cofactor">
    <cofactor evidence="14">
        <name>[4Fe-4S] cluster</name>
        <dbReference type="ChEBI" id="CHEBI:49883"/>
    </cofactor>
    <text evidence="14">Binds 2 [4Fe-4S] clusters. One cluster is coordinated with 3 cysteines and an exchangeable S-adenosyl-L-methionine.</text>
</comment>
<dbReference type="Proteomes" id="UP000185678">
    <property type="component" value="Unassembled WGS sequence"/>
</dbReference>
<evidence type="ECO:0000256" key="9">
    <source>
        <dbReference type="ARBA" id="ARBA00023014"/>
    </source>
</evidence>
<dbReference type="PROSITE" id="PS50926">
    <property type="entry name" value="TRAM"/>
    <property type="match status" value="1"/>
</dbReference>
<evidence type="ECO:0000259" key="16">
    <source>
        <dbReference type="PROSITE" id="PS50926"/>
    </source>
</evidence>
<dbReference type="HAMAP" id="MF_01864">
    <property type="entry name" value="tRNA_metthiotr_MiaB"/>
    <property type="match status" value="1"/>
</dbReference>
<evidence type="ECO:0000256" key="13">
    <source>
        <dbReference type="ARBA" id="ARBA00052587"/>
    </source>
</evidence>
<dbReference type="GO" id="GO:0046872">
    <property type="term" value="F:metal ion binding"/>
    <property type="evidence" value="ECO:0007669"/>
    <property type="project" value="UniProtKB-KW"/>
</dbReference>
<keyword evidence="8 14" id="KW-0408">Iron</keyword>
<evidence type="ECO:0000256" key="5">
    <source>
        <dbReference type="ARBA" id="ARBA00022691"/>
    </source>
</evidence>
<evidence type="ECO:0000259" key="17">
    <source>
        <dbReference type="PROSITE" id="PS51449"/>
    </source>
</evidence>
<dbReference type="Pfam" id="PF01938">
    <property type="entry name" value="TRAM"/>
    <property type="match status" value="1"/>
</dbReference>
<keyword evidence="9 14" id="KW-0411">Iron-sulfur</keyword>
<keyword evidence="4 14" id="KW-0808">Transferase</keyword>
<evidence type="ECO:0000256" key="14">
    <source>
        <dbReference type="HAMAP-Rule" id="MF_01864"/>
    </source>
</evidence>
<dbReference type="PANTHER" id="PTHR43020">
    <property type="entry name" value="CDK5 REGULATORY SUBUNIT-ASSOCIATED PROTEIN 1"/>
    <property type="match status" value="1"/>
</dbReference>
<dbReference type="CDD" id="cd01335">
    <property type="entry name" value="Radical_SAM"/>
    <property type="match status" value="1"/>
</dbReference>
<evidence type="ECO:0000259" key="18">
    <source>
        <dbReference type="PROSITE" id="PS51918"/>
    </source>
</evidence>
<dbReference type="EMBL" id="FTOA01000002">
    <property type="protein sequence ID" value="SIS50912.1"/>
    <property type="molecule type" value="Genomic_DNA"/>
</dbReference>
<dbReference type="InterPro" id="IPR002792">
    <property type="entry name" value="TRAM_dom"/>
</dbReference>
<feature type="binding site" evidence="14">
    <location>
        <position position="79"/>
    </location>
    <ligand>
        <name>[4Fe-4S] cluster</name>
        <dbReference type="ChEBI" id="CHEBI:49883"/>
        <label>1</label>
    </ligand>
</feature>
<evidence type="ECO:0000256" key="3">
    <source>
        <dbReference type="ARBA" id="ARBA00022490"/>
    </source>
</evidence>
<proteinExistence type="inferred from homology"/>
<dbReference type="SFLD" id="SFLDG01061">
    <property type="entry name" value="methylthiotransferase"/>
    <property type="match status" value="1"/>
</dbReference>
<evidence type="ECO:0000256" key="2">
    <source>
        <dbReference type="ARBA" id="ARBA00022485"/>
    </source>
</evidence>
<dbReference type="PROSITE" id="PS51449">
    <property type="entry name" value="MTTASE_N"/>
    <property type="match status" value="1"/>
</dbReference>
<evidence type="ECO:0000256" key="12">
    <source>
        <dbReference type="ARBA" id="ARBA00052380"/>
    </source>
</evidence>
<name>A0A1N7JNH7_9PROT</name>
<dbReference type="InterPro" id="IPR058240">
    <property type="entry name" value="rSAM_sf"/>
</dbReference>
<keyword evidence="6 14" id="KW-0819">tRNA processing</keyword>
<dbReference type="NCBIfam" id="TIGR01574">
    <property type="entry name" value="miaB-methiolase"/>
    <property type="match status" value="1"/>
</dbReference>
<comment type="catalytic activity">
    <reaction evidence="11">
        <text>N(6)-dimethylallyladenosine(37) in tRNA + (sulfur carrier)-SH + AH2 + S-adenosyl-L-methionine = 2-thio-N(6)-dimethylallyladenosine(37) in tRNA + (sulfur carrier)-H + 5'-deoxyadenosine + L-methionine + A + H(+)</text>
        <dbReference type="Rhea" id="RHEA:36339"/>
        <dbReference type="Rhea" id="RHEA-COMP:10375"/>
        <dbReference type="Rhea" id="RHEA-COMP:10377"/>
        <dbReference type="Rhea" id="RHEA-COMP:14737"/>
        <dbReference type="Rhea" id="RHEA-COMP:14739"/>
        <dbReference type="ChEBI" id="CHEBI:13193"/>
        <dbReference type="ChEBI" id="CHEBI:15378"/>
        <dbReference type="ChEBI" id="CHEBI:17319"/>
        <dbReference type="ChEBI" id="CHEBI:17499"/>
        <dbReference type="ChEBI" id="CHEBI:29917"/>
        <dbReference type="ChEBI" id="CHEBI:57844"/>
        <dbReference type="ChEBI" id="CHEBI:59789"/>
        <dbReference type="ChEBI" id="CHEBI:64428"/>
        <dbReference type="ChEBI" id="CHEBI:74415"/>
        <dbReference type="ChEBI" id="CHEBI:74416"/>
    </reaction>
    <physiologicalReaction direction="left-to-right" evidence="11">
        <dbReference type="Rhea" id="RHEA:36340"/>
    </physiologicalReaction>
</comment>
<evidence type="ECO:0000256" key="8">
    <source>
        <dbReference type="ARBA" id="ARBA00023004"/>
    </source>
</evidence>
<gene>
    <name evidence="14" type="primary">miaB</name>
    <name evidence="19" type="ORF">SAMN05421779_102400</name>
</gene>
<dbReference type="PROSITE" id="PS51918">
    <property type="entry name" value="RADICAL_SAM"/>
    <property type="match status" value="1"/>
</dbReference>
<dbReference type="SFLD" id="SFLDF00273">
    <property type="entry name" value="(dimethylallyl)adenosine_tRNA"/>
    <property type="match status" value="1"/>
</dbReference>
<feature type="binding site" evidence="14">
    <location>
        <position position="200"/>
    </location>
    <ligand>
        <name>[4Fe-4S] cluster</name>
        <dbReference type="ChEBI" id="CHEBI:49883"/>
        <label>2</label>
        <note>4Fe-4S-S-AdoMet</note>
    </ligand>
</feature>
<dbReference type="SUPFAM" id="SSF102114">
    <property type="entry name" value="Radical SAM enzymes"/>
    <property type="match status" value="1"/>
</dbReference>
<dbReference type="InterPro" id="IPR013848">
    <property type="entry name" value="Methylthiotransferase_N"/>
</dbReference>
<dbReference type="PANTHER" id="PTHR43020:SF2">
    <property type="entry name" value="MITOCHONDRIAL TRNA METHYLTHIOTRANSFERASE CDK5RAP1"/>
    <property type="match status" value="1"/>
</dbReference>
<dbReference type="InterPro" id="IPR020612">
    <property type="entry name" value="Methylthiotransferase_CS"/>
</dbReference>
<accession>A0A1N7JNH7</accession>
<sequence>MSSHPAPSHAAAIDANQPTAETTASPEALSGEKKRLFIRTYGCQMNVYDSGRMTDVLAPFGYAPTDQPEGADMVVINTCHIREKASEKVFSELGRLRVLKEERRADGKDMILAVAGCVAQAEGEFILQRAPFVDIVLGPQTYHKLPEMVARAERAAASKTGRKTGVGILDTDFPLEPKFDHLPEPVAHGSAAFLSVQEGCDKFCTFCVVPYTRGAEYSRPVDDVLKEARLLVGQGVRELTLLGQNVNAYHGTSADGRELGLGDLCRELATIDGLERIRYTTSHPRDLDDALISAHAELPQLMPFLHLPVQSGSDRILKAMNRGHTAADYIAKIERLRQANPDLALSSDFIVGFPGETDADFDATMALVQTVGFVQAYSFKYSPRPGTPAATMEQQVPENVKSARLSALQALLSAQQDAFNQSCIGRDLRVLLDRTGRHDGQMVGRSPFMQPVHVTAPAELFGQVVTLRIVGATATSLAGELV</sequence>
<comment type="subcellular location">
    <subcellularLocation>
        <location evidence="14">Cytoplasm</location>
    </subcellularLocation>
</comment>
<dbReference type="InterPro" id="IPR005839">
    <property type="entry name" value="Methylthiotransferase"/>
</dbReference>
<dbReference type="InterPro" id="IPR006638">
    <property type="entry name" value="Elp3/MiaA/NifB-like_rSAM"/>
</dbReference>
<keyword evidence="3 14" id="KW-0963">Cytoplasm</keyword>
<dbReference type="InterPro" id="IPR006463">
    <property type="entry name" value="MiaB_methiolase"/>
</dbReference>
<feature type="binding site" evidence="14">
    <location>
        <position position="207"/>
    </location>
    <ligand>
        <name>[4Fe-4S] cluster</name>
        <dbReference type="ChEBI" id="CHEBI:49883"/>
        <label>2</label>
        <note>4Fe-4S-S-AdoMet</note>
    </ligand>
</feature>
<evidence type="ECO:0000256" key="11">
    <source>
        <dbReference type="ARBA" id="ARBA00050926"/>
    </source>
</evidence>
<feature type="region of interest" description="Disordered" evidence="15">
    <location>
        <begin position="1"/>
        <end position="28"/>
    </location>
</feature>
<organism evidence="19 20">
    <name type="scientific">Insolitispirillum peregrinum</name>
    <dbReference type="NCBI Taxonomy" id="80876"/>
    <lineage>
        <taxon>Bacteria</taxon>
        <taxon>Pseudomonadati</taxon>
        <taxon>Pseudomonadota</taxon>
        <taxon>Alphaproteobacteria</taxon>
        <taxon>Rhodospirillales</taxon>
        <taxon>Novispirillaceae</taxon>
        <taxon>Insolitispirillum</taxon>
    </lineage>
</organism>
<comment type="subunit">
    <text evidence="14">Monomer.</text>
</comment>
<dbReference type="SFLD" id="SFLDG01082">
    <property type="entry name" value="B12-binding_domain_containing"/>
    <property type="match status" value="1"/>
</dbReference>
<feature type="binding site" evidence="14">
    <location>
        <position position="43"/>
    </location>
    <ligand>
        <name>[4Fe-4S] cluster</name>
        <dbReference type="ChEBI" id="CHEBI:49883"/>
        <label>1</label>
    </ligand>
</feature>
<dbReference type="SMART" id="SM00729">
    <property type="entry name" value="Elp3"/>
    <property type="match status" value="1"/>
</dbReference>
<dbReference type="InterPro" id="IPR007197">
    <property type="entry name" value="rSAM"/>
</dbReference>
<keyword evidence="20" id="KW-1185">Reference proteome</keyword>
<dbReference type="Gene3D" id="3.80.30.20">
    <property type="entry name" value="tm_1862 like domain"/>
    <property type="match status" value="1"/>
</dbReference>
<dbReference type="Gene3D" id="3.40.50.12160">
    <property type="entry name" value="Methylthiotransferase, N-terminal domain"/>
    <property type="match status" value="1"/>
</dbReference>
<comment type="function">
    <text evidence="1 14">Catalyzes the methylthiolation of N6-(dimethylallyl)adenosine (i(6)A), leading to the formation of 2-methylthio-N6-(dimethylallyl)adenosine (ms(2)i(6)A) at position 37 in tRNAs that read codons beginning with uridine.</text>
</comment>
<feature type="binding site" evidence="14">
    <location>
        <position position="117"/>
    </location>
    <ligand>
        <name>[4Fe-4S] cluster</name>
        <dbReference type="ChEBI" id="CHEBI:49883"/>
        <label>1</label>
    </ligand>
</feature>
<dbReference type="AlphaFoldDB" id="A0A1N7JNH7"/>
<keyword evidence="5 14" id="KW-0949">S-adenosyl-L-methionine</keyword>
<feature type="domain" description="TRAM" evidence="16">
    <location>
        <begin position="421"/>
        <end position="482"/>
    </location>
</feature>
<feature type="domain" description="MTTase N-terminal" evidence="17">
    <location>
        <begin position="34"/>
        <end position="154"/>
    </location>
</feature>
<dbReference type="SFLD" id="SFLDS00029">
    <property type="entry name" value="Radical_SAM"/>
    <property type="match status" value="1"/>
</dbReference>
<dbReference type="Pfam" id="PF04055">
    <property type="entry name" value="Radical_SAM"/>
    <property type="match status" value="1"/>
</dbReference>
<keyword evidence="2 14" id="KW-0004">4Fe-4S</keyword>
<feature type="domain" description="Radical SAM core" evidence="18">
    <location>
        <begin position="186"/>
        <end position="418"/>
    </location>
</feature>
<evidence type="ECO:0000256" key="7">
    <source>
        <dbReference type="ARBA" id="ARBA00022723"/>
    </source>
</evidence>
<protein>
    <recommendedName>
        <fullName evidence="10 14">tRNA-2-methylthio-N(6)-dimethylallyladenosine synthase</fullName>
        <ecNumber evidence="10 14">2.8.4.3</ecNumber>
    </recommendedName>
    <alternativeName>
        <fullName evidence="14">(Dimethylallyl)adenosine tRNA methylthiotransferase MiaB</fullName>
    </alternativeName>
    <alternativeName>
        <fullName evidence="14">tRNA-i(6)A37 methylthiotransferase</fullName>
    </alternativeName>
</protein>
<dbReference type="FunFam" id="3.80.30.20:FF:000001">
    <property type="entry name" value="tRNA-2-methylthio-N(6)-dimethylallyladenosine synthase 2"/>
    <property type="match status" value="1"/>
</dbReference>
<dbReference type="GO" id="GO:0051539">
    <property type="term" value="F:4 iron, 4 sulfur cluster binding"/>
    <property type="evidence" value="ECO:0007669"/>
    <property type="project" value="UniProtKB-UniRule"/>
</dbReference>